<dbReference type="OrthoDB" id="6420239at2759"/>
<dbReference type="GO" id="GO:0008344">
    <property type="term" value="P:adult locomotory behavior"/>
    <property type="evidence" value="ECO:0007669"/>
    <property type="project" value="TreeGrafter"/>
</dbReference>
<gene>
    <name evidence="2" type="ORF">B4U80_12395</name>
</gene>
<dbReference type="InterPro" id="IPR011333">
    <property type="entry name" value="SKP1/BTB/POZ_sf"/>
</dbReference>
<comment type="caution">
    <text evidence="2">The sequence shown here is derived from an EMBL/GenBank/DDBJ whole genome shotgun (WGS) entry which is preliminary data.</text>
</comment>
<dbReference type="GO" id="GO:0005737">
    <property type="term" value="C:cytoplasm"/>
    <property type="evidence" value="ECO:0007669"/>
    <property type="project" value="TreeGrafter"/>
</dbReference>
<sequence>MAGNGPEILNRLRLDEDLKYIAFIINEEEIKVNKTLMTARCVYFKTMLFGNTNEACKSTICLNSTPKVALKKIVEYIHTGECDVDGFEMEYLLEMLSLAHEYQFNDFLKNLFLKIEIPSFDVDFCNSYLT</sequence>
<dbReference type="InterPro" id="IPR000210">
    <property type="entry name" value="BTB/POZ_dom"/>
</dbReference>
<dbReference type="Pfam" id="PF00651">
    <property type="entry name" value="BTB"/>
    <property type="match status" value="1"/>
</dbReference>
<dbReference type="InterPro" id="IPR052407">
    <property type="entry name" value="BTB_POZ_domain_cont_9"/>
</dbReference>
<proteinExistence type="predicted"/>
<dbReference type="VEuPathDB" id="VectorBase:LDEU013148"/>
<dbReference type="STRING" id="299467.A0A443RU79"/>
<dbReference type="SUPFAM" id="SSF54695">
    <property type="entry name" value="POZ domain"/>
    <property type="match status" value="1"/>
</dbReference>
<dbReference type="PANTHER" id="PTHR46306">
    <property type="entry name" value="BTB/POZ DOMAIN-CONTAINING PROTEIN 9"/>
    <property type="match status" value="1"/>
</dbReference>
<dbReference type="Gene3D" id="3.30.710.10">
    <property type="entry name" value="Potassium Channel Kv1.1, Chain A"/>
    <property type="match status" value="1"/>
</dbReference>
<protein>
    <submittedName>
        <fullName evidence="2">BTB:POZ domain containing protein-like protein</fullName>
    </submittedName>
</protein>
<dbReference type="GO" id="GO:0050804">
    <property type="term" value="P:modulation of chemical synaptic transmission"/>
    <property type="evidence" value="ECO:0007669"/>
    <property type="project" value="TreeGrafter"/>
</dbReference>
<evidence type="ECO:0000259" key="1">
    <source>
        <dbReference type="PROSITE" id="PS50097"/>
    </source>
</evidence>
<dbReference type="GO" id="GO:0048512">
    <property type="term" value="P:circadian behavior"/>
    <property type="evidence" value="ECO:0007669"/>
    <property type="project" value="TreeGrafter"/>
</dbReference>
<name>A0A443RU79_9ACAR</name>
<accession>A0A443RU79</accession>
<organism evidence="2 3">
    <name type="scientific">Leptotrombidium deliense</name>
    <dbReference type="NCBI Taxonomy" id="299467"/>
    <lineage>
        <taxon>Eukaryota</taxon>
        <taxon>Metazoa</taxon>
        <taxon>Ecdysozoa</taxon>
        <taxon>Arthropoda</taxon>
        <taxon>Chelicerata</taxon>
        <taxon>Arachnida</taxon>
        <taxon>Acari</taxon>
        <taxon>Acariformes</taxon>
        <taxon>Trombidiformes</taxon>
        <taxon>Prostigmata</taxon>
        <taxon>Anystina</taxon>
        <taxon>Parasitengona</taxon>
        <taxon>Trombiculoidea</taxon>
        <taxon>Trombiculidae</taxon>
        <taxon>Leptotrombidium</taxon>
    </lineage>
</organism>
<dbReference type="PANTHER" id="PTHR46306:SF1">
    <property type="entry name" value="BTB_POZ DOMAIN-CONTAINING PROTEIN 9"/>
    <property type="match status" value="1"/>
</dbReference>
<feature type="domain" description="BTB" evidence="1">
    <location>
        <begin position="19"/>
        <end position="86"/>
    </location>
</feature>
<reference evidence="2 3" key="1">
    <citation type="journal article" date="2018" name="Gigascience">
        <title>Genomes of trombidid mites reveal novel predicted allergens and laterally-transferred genes associated with secondary metabolism.</title>
        <authorList>
            <person name="Dong X."/>
            <person name="Chaisiri K."/>
            <person name="Xia D."/>
            <person name="Armstrong S.D."/>
            <person name="Fang Y."/>
            <person name="Donnelly M.J."/>
            <person name="Kadowaki T."/>
            <person name="McGarry J.W."/>
            <person name="Darby A.C."/>
            <person name="Makepeace B.L."/>
        </authorList>
    </citation>
    <scope>NUCLEOTIDE SEQUENCE [LARGE SCALE GENOMIC DNA]</scope>
    <source>
        <strain evidence="2">UoL-UT</strain>
    </source>
</reference>
<keyword evidence="3" id="KW-1185">Reference proteome</keyword>
<dbReference type="AlphaFoldDB" id="A0A443RU79"/>
<dbReference type="Proteomes" id="UP000288716">
    <property type="component" value="Unassembled WGS sequence"/>
</dbReference>
<evidence type="ECO:0000313" key="2">
    <source>
        <dbReference type="EMBL" id="RWS18892.1"/>
    </source>
</evidence>
<dbReference type="SMART" id="SM00225">
    <property type="entry name" value="BTB"/>
    <property type="match status" value="1"/>
</dbReference>
<evidence type="ECO:0000313" key="3">
    <source>
        <dbReference type="Proteomes" id="UP000288716"/>
    </source>
</evidence>
<dbReference type="PROSITE" id="PS50097">
    <property type="entry name" value="BTB"/>
    <property type="match status" value="1"/>
</dbReference>
<dbReference type="EMBL" id="NCKV01032847">
    <property type="protein sequence ID" value="RWS18892.1"/>
    <property type="molecule type" value="Genomic_DNA"/>
</dbReference>